<gene>
    <name evidence="1" type="ORF">QO019_006172</name>
</gene>
<protein>
    <recommendedName>
        <fullName evidence="3">Recombination endonuclease VII</fullName>
    </recommendedName>
</protein>
<sequence>MKASRPTAADSIVGIRRPEDTRCWLCGVPGRPERTLRSDVHVSGHLCLSCWTLQPRGRSSWSRASSALYAALRLPREWHTTGYRSGWLEAAAAELQDQADAFERSRIPPSHRQATR</sequence>
<dbReference type="Proteomes" id="UP001236795">
    <property type="component" value="Unassembled WGS sequence"/>
</dbReference>
<name>A0ABU0KRP5_9ACTN</name>
<comment type="caution">
    <text evidence="1">The sequence shown here is derived from an EMBL/GenBank/DDBJ whole genome shotgun (WGS) entry which is preliminary data.</text>
</comment>
<evidence type="ECO:0000313" key="1">
    <source>
        <dbReference type="EMBL" id="MDQ0491275.1"/>
    </source>
</evidence>
<dbReference type="InterPro" id="IPR037278">
    <property type="entry name" value="ARFGAP/RecO"/>
</dbReference>
<dbReference type="SUPFAM" id="SSF57863">
    <property type="entry name" value="ArfGap/RecO-like zinc finger"/>
    <property type="match status" value="1"/>
</dbReference>
<proteinExistence type="predicted"/>
<dbReference type="RefSeq" id="WP_258907138.1">
    <property type="nucleotide sequence ID" value="NZ_JAUSWC010000031.1"/>
</dbReference>
<keyword evidence="2" id="KW-1185">Reference proteome</keyword>
<accession>A0ABU0KRP5</accession>
<dbReference type="EMBL" id="JAUSWC010000031">
    <property type="protein sequence ID" value="MDQ0491275.1"/>
    <property type="molecule type" value="Genomic_DNA"/>
</dbReference>
<organism evidence="1 2">
    <name type="scientific">Streptomyces thermodiastaticus</name>
    <dbReference type="NCBI Taxonomy" id="44061"/>
    <lineage>
        <taxon>Bacteria</taxon>
        <taxon>Bacillati</taxon>
        <taxon>Actinomycetota</taxon>
        <taxon>Actinomycetes</taxon>
        <taxon>Kitasatosporales</taxon>
        <taxon>Streptomycetaceae</taxon>
        <taxon>Streptomyces</taxon>
    </lineage>
</organism>
<evidence type="ECO:0008006" key="3">
    <source>
        <dbReference type="Google" id="ProtNLM"/>
    </source>
</evidence>
<evidence type="ECO:0000313" key="2">
    <source>
        <dbReference type="Proteomes" id="UP001236795"/>
    </source>
</evidence>
<reference evidence="1 2" key="1">
    <citation type="submission" date="2023-07" db="EMBL/GenBank/DDBJ databases">
        <title>Genomic Encyclopedia of Type Strains, Phase IV (KMG-IV): sequencing the most valuable type-strain genomes for metagenomic binning, comparative biology and taxonomic classification.</title>
        <authorList>
            <person name="Goeker M."/>
        </authorList>
    </citation>
    <scope>NUCLEOTIDE SEQUENCE [LARGE SCALE GENOMIC DNA]</scope>
    <source>
        <strain evidence="1 2">DSM 40573</strain>
    </source>
</reference>